<evidence type="ECO:0000256" key="2">
    <source>
        <dbReference type="ARBA" id="ARBA00023043"/>
    </source>
</evidence>
<comment type="caution">
    <text evidence="6">The sequence shown here is derived from an EMBL/GenBank/DDBJ whole genome shotgun (WGS) entry which is preliminary data.</text>
</comment>
<keyword evidence="5" id="KW-0732">Signal</keyword>
<organism evidence="6 7">
    <name type="scientific">Scylla paramamosain</name>
    <name type="common">Mud crab</name>
    <dbReference type="NCBI Taxonomy" id="85552"/>
    <lineage>
        <taxon>Eukaryota</taxon>
        <taxon>Metazoa</taxon>
        <taxon>Ecdysozoa</taxon>
        <taxon>Arthropoda</taxon>
        <taxon>Crustacea</taxon>
        <taxon>Multicrustacea</taxon>
        <taxon>Malacostraca</taxon>
        <taxon>Eumalacostraca</taxon>
        <taxon>Eucarida</taxon>
        <taxon>Decapoda</taxon>
        <taxon>Pleocyemata</taxon>
        <taxon>Brachyura</taxon>
        <taxon>Eubrachyura</taxon>
        <taxon>Portunoidea</taxon>
        <taxon>Portunidae</taxon>
        <taxon>Portuninae</taxon>
        <taxon>Scylla</taxon>
    </lineage>
</organism>
<evidence type="ECO:0000256" key="4">
    <source>
        <dbReference type="SAM" id="Phobius"/>
    </source>
</evidence>
<accession>A0AAW0V764</accession>
<dbReference type="InterPro" id="IPR050889">
    <property type="entry name" value="Dendritic_Spine_Reg/Scaffold"/>
</dbReference>
<dbReference type="PRINTS" id="PR01415">
    <property type="entry name" value="ANKYRIN"/>
</dbReference>
<evidence type="ECO:0000256" key="3">
    <source>
        <dbReference type="PROSITE-ProRule" id="PRU00023"/>
    </source>
</evidence>
<dbReference type="SUPFAM" id="SSF48403">
    <property type="entry name" value="Ankyrin repeat"/>
    <property type="match status" value="1"/>
</dbReference>
<keyword evidence="4" id="KW-0812">Transmembrane</keyword>
<feature type="repeat" description="ANK" evidence="3">
    <location>
        <begin position="123"/>
        <end position="155"/>
    </location>
</feature>
<feature type="repeat" description="ANK" evidence="3">
    <location>
        <begin position="247"/>
        <end position="279"/>
    </location>
</feature>
<feature type="repeat" description="ANK" evidence="3">
    <location>
        <begin position="90"/>
        <end position="122"/>
    </location>
</feature>
<evidence type="ECO:0000256" key="5">
    <source>
        <dbReference type="SAM" id="SignalP"/>
    </source>
</evidence>
<evidence type="ECO:0000256" key="1">
    <source>
        <dbReference type="ARBA" id="ARBA00022737"/>
    </source>
</evidence>
<dbReference type="PROSITE" id="PS50088">
    <property type="entry name" value="ANK_REPEAT"/>
    <property type="match status" value="6"/>
</dbReference>
<keyword evidence="7" id="KW-1185">Reference proteome</keyword>
<feature type="repeat" description="ANK" evidence="3">
    <location>
        <begin position="189"/>
        <end position="221"/>
    </location>
</feature>
<dbReference type="EMBL" id="JARAKH010000001">
    <property type="protein sequence ID" value="KAK8407333.1"/>
    <property type="molecule type" value="Genomic_DNA"/>
</dbReference>
<gene>
    <name evidence="6" type="ORF">O3P69_002101</name>
</gene>
<feature type="transmembrane region" description="Helical" evidence="4">
    <location>
        <begin position="497"/>
        <end position="520"/>
    </location>
</feature>
<dbReference type="PANTHER" id="PTHR24166">
    <property type="entry name" value="ROLLING PEBBLES, ISOFORM B"/>
    <property type="match status" value="1"/>
</dbReference>
<feature type="chain" id="PRO_5043945736" evidence="5">
    <location>
        <begin position="22"/>
        <end position="549"/>
    </location>
</feature>
<reference evidence="6 7" key="1">
    <citation type="submission" date="2023-03" db="EMBL/GenBank/DDBJ databases">
        <title>High-quality genome of Scylla paramamosain provides insights in environmental adaptation.</title>
        <authorList>
            <person name="Zhang L."/>
        </authorList>
    </citation>
    <scope>NUCLEOTIDE SEQUENCE [LARGE SCALE GENOMIC DNA]</scope>
    <source>
        <strain evidence="6">LZ_2023a</strain>
        <tissue evidence="6">Muscle</tissue>
    </source>
</reference>
<dbReference type="AlphaFoldDB" id="A0AAW0V764"/>
<dbReference type="Pfam" id="PF13637">
    <property type="entry name" value="Ank_4"/>
    <property type="match status" value="2"/>
</dbReference>
<keyword evidence="2 3" id="KW-0040">ANK repeat</keyword>
<evidence type="ECO:0000313" key="7">
    <source>
        <dbReference type="Proteomes" id="UP001487740"/>
    </source>
</evidence>
<keyword evidence="1" id="KW-0677">Repeat</keyword>
<feature type="signal peptide" evidence="5">
    <location>
        <begin position="1"/>
        <end position="21"/>
    </location>
</feature>
<dbReference type="InterPro" id="IPR002110">
    <property type="entry name" value="Ankyrin_rpt"/>
</dbReference>
<feature type="repeat" description="ANK" evidence="3">
    <location>
        <begin position="57"/>
        <end position="89"/>
    </location>
</feature>
<dbReference type="PROSITE" id="PS50297">
    <property type="entry name" value="ANK_REP_REGION"/>
    <property type="match status" value="6"/>
</dbReference>
<keyword evidence="4" id="KW-0472">Membrane</keyword>
<dbReference type="Proteomes" id="UP001487740">
    <property type="component" value="Unassembled WGS sequence"/>
</dbReference>
<protein>
    <submittedName>
        <fullName evidence="6">Uncharacterized protein</fullName>
    </submittedName>
</protein>
<name>A0AAW0V764_SCYPA</name>
<dbReference type="SMART" id="SM00248">
    <property type="entry name" value="ANK"/>
    <property type="match status" value="7"/>
</dbReference>
<dbReference type="Gene3D" id="1.25.40.20">
    <property type="entry name" value="Ankyrin repeat-containing domain"/>
    <property type="match status" value="3"/>
</dbReference>
<keyword evidence="4" id="KW-1133">Transmembrane helix</keyword>
<dbReference type="InterPro" id="IPR036770">
    <property type="entry name" value="Ankyrin_rpt-contain_sf"/>
</dbReference>
<feature type="repeat" description="ANK" evidence="3">
    <location>
        <begin position="156"/>
        <end position="188"/>
    </location>
</feature>
<dbReference type="PANTHER" id="PTHR24166:SF48">
    <property type="entry name" value="PROTEIN VAPYRIN"/>
    <property type="match status" value="1"/>
</dbReference>
<proteinExistence type="predicted"/>
<dbReference type="Pfam" id="PF12796">
    <property type="entry name" value="Ank_2"/>
    <property type="match status" value="1"/>
</dbReference>
<evidence type="ECO:0000313" key="6">
    <source>
        <dbReference type="EMBL" id="KAK8407333.1"/>
    </source>
</evidence>
<sequence>MAFRVKVAALLLTVLPSLTDASTGEAVALITAAREGRVKEVRALLDDGIPIDSTDDAGQTALQAGARSGSLGVVQELISHQANMSVSDKWGKTALHEAASFGREDIVSLLLEHDANVAAVDATGKVALHEAAWLGRKGVVEALLAHNANVLATDNNGQTPLHYASEQRQTAVVRTLLDHGALVNAKDKGGLSPLHYASLFGQVEVAETLLEHDADPAARTDLGCHRQQAVAAILLQQEAPLDAVDGNGNTALHLAVRDKNTKIAEMLLLRCPDLTLRNLNRKKAVDVAREEGMDQLAALIQAQSRVPCQTEGATCQKGEVLGVAPLQRLTCRDTWKPTPLPEAGYSCRVGSQVLNHGSSWHDGCHSYRCVLGQVWRNPEVSGTCCVTDEGEYGDGATWTDECQYLECRAGKVEKLAIAGSCCRDGDNVYGEGEEWSSGCHQWVCRSGKPQVNGTLPICCEVMGEMYRNGARWPMGCFYAWCNDGFIETYAMMRVCKMLFMMVVLAVGGVVTSVVLTIALLRVRKIPPRPHTKERLVEANSTTAPTPQPS</sequence>